<keyword evidence="4" id="KW-1185">Reference proteome</keyword>
<evidence type="ECO:0000256" key="2">
    <source>
        <dbReference type="HAMAP-Rule" id="MF_01270"/>
    </source>
</evidence>
<keyword evidence="2" id="KW-0067">ATP-binding</keyword>
<dbReference type="GO" id="GO:0006040">
    <property type="term" value="P:amino sugar metabolic process"/>
    <property type="evidence" value="ECO:0007669"/>
    <property type="project" value="InterPro"/>
</dbReference>
<dbReference type="UniPathway" id="UPA00544"/>
<protein>
    <recommendedName>
        <fullName evidence="2">Anhydro-N-acetylmuramic acid kinase</fullName>
        <ecNumber evidence="2">2.7.1.170</ecNumber>
    </recommendedName>
    <alternativeName>
        <fullName evidence="2">AnhMurNAc kinase</fullName>
    </alternativeName>
</protein>
<comment type="pathway">
    <text evidence="2">Amino-sugar metabolism; 1,6-anhydro-N-acetylmuramate degradation.</text>
</comment>
<dbReference type="InterPro" id="IPR043129">
    <property type="entry name" value="ATPase_NBD"/>
</dbReference>
<dbReference type="NCBIfam" id="NF007141">
    <property type="entry name" value="PRK09585.1-5"/>
    <property type="match status" value="1"/>
</dbReference>
<dbReference type="EMBL" id="VYQE01000002">
    <property type="protein sequence ID" value="KAA9009068.1"/>
    <property type="molecule type" value="Genomic_DNA"/>
</dbReference>
<dbReference type="HAMAP" id="MF_01270">
    <property type="entry name" value="AnhMurNAc_kinase"/>
    <property type="match status" value="1"/>
</dbReference>
<dbReference type="InterPro" id="IPR005338">
    <property type="entry name" value="Anhydro_N_Ac-Mur_kinase"/>
</dbReference>
<comment type="similarity">
    <text evidence="2">Belongs to the anhydro-N-acetylmuramic acid kinase family.</text>
</comment>
<dbReference type="Proteomes" id="UP000326554">
    <property type="component" value="Unassembled WGS sequence"/>
</dbReference>
<comment type="function">
    <text evidence="2">Catalyzes the specific phosphorylation of 1,6-anhydro-N-acetylmuramic acid (anhMurNAc) with the simultaneous cleavage of the 1,6-anhydro ring, generating MurNAc-6-P. Is required for the utilization of anhMurNAc either imported from the medium or derived from its own cell wall murein, and thus plays a role in cell wall recycling.</text>
</comment>
<dbReference type="SUPFAM" id="SSF53067">
    <property type="entry name" value="Actin-like ATPase domain"/>
    <property type="match status" value="1"/>
</dbReference>
<comment type="pathway">
    <text evidence="2">Cell wall biogenesis; peptidoglycan recycling.</text>
</comment>
<keyword evidence="1 2" id="KW-0119">Carbohydrate metabolism</keyword>
<dbReference type="GO" id="GO:0005524">
    <property type="term" value="F:ATP binding"/>
    <property type="evidence" value="ECO:0007669"/>
    <property type="project" value="UniProtKB-UniRule"/>
</dbReference>
<feature type="binding site" evidence="2">
    <location>
        <begin position="16"/>
        <end position="23"/>
    </location>
    <ligand>
        <name>ATP</name>
        <dbReference type="ChEBI" id="CHEBI:30616"/>
    </ligand>
</feature>
<organism evidence="3 4">
    <name type="scientific">Histidinibacterium aquaticum</name>
    <dbReference type="NCBI Taxonomy" id="2613962"/>
    <lineage>
        <taxon>Bacteria</taxon>
        <taxon>Pseudomonadati</taxon>
        <taxon>Pseudomonadota</taxon>
        <taxon>Alphaproteobacteria</taxon>
        <taxon>Rhodobacterales</taxon>
        <taxon>Paracoccaceae</taxon>
        <taxon>Histidinibacterium</taxon>
    </lineage>
</organism>
<accession>A0A5J5GNB2</accession>
<keyword evidence="2 3" id="KW-0808">Transferase</keyword>
<dbReference type="Gene3D" id="3.30.420.40">
    <property type="match status" value="2"/>
</dbReference>
<dbReference type="PANTHER" id="PTHR30605:SF0">
    <property type="entry name" value="ANHYDRO-N-ACETYLMURAMIC ACID KINASE"/>
    <property type="match status" value="1"/>
</dbReference>
<dbReference type="AlphaFoldDB" id="A0A5J5GNB2"/>
<evidence type="ECO:0000313" key="4">
    <source>
        <dbReference type="Proteomes" id="UP000326554"/>
    </source>
</evidence>
<comment type="caution">
    <text evidence="3">The sequence shown here is derived from an EMBL/GenBank/DDBJ whole genome shotgun (WGS) entry which is preliminary data.</text>
</comment>
<reference evidence="3 4" key="1">
    <citation type="submission" date="2019-09" db="EMBL/GenBank/DDBJ databases">
        <authorList>
            <person name="Park J.-S."/>
            <person name="Choi H.-J."/>
        </authorList>
    </citation>
    <scope>NUCLEOTIDE SEQUENCE [LARGE SCALE GENOMIC DNA]</scope>
    <source>
        <strain evidence="3 4">176SS1-4</strain>
    </source>
</reference>
<gene>
    <name evidence="2" type="primary">anmK</name>
    <name evidence="3" type="ORF">F3S47_07375</name>
</gene>
<evidence type="ECO:0000256" key="1">
    <source>
        <dbReference type="ARBA" id="ARBA00023277"/>
    </source>
</evidence>
<dbReference type="GO" id="GO:0016301">
    <property type="term" value="F:kinase activity"/>
    <property type="evidence" value="ECO:0007669"/>
    <property type="project" value="UniProtKB-KW"/>
</dbReference>
<dbReference type="PANTHER" id="PTHR30605">
    <property type="entry name" value="ANHYDRO-N-ACETYLMURAMIC ACID KINASE"/>
    <property type="match status" value="1"/>
</dbReference>
<proteinExistence type="inferred from homology"/>
<evidence type="ECO:0000313" key="3">
    <source>
        <dbReference type="EMBL" id="KAA9009068.1"/>
    </source>
</evidence>
<dbReference type="GO" id="GO:0097175">
    <property type="term" value="P:1,6-anhydro-N-acetyl-beta-muramic acid catabolic process"/>
    <property type="evidence" value="ECO:0007669"/>
    <property type="project" value="UniProtKB-UniRule"/>
</dbReference>
<dbReference type="GO" id="GO:0009254">
    <property type="term" value="P:peptidoglycan turnover"/>
    <property type="evidence" value="ECO:0007669"/>
    <property type="project" value="UniProtKB-UniRule"/>
</dbReference>
<sequence>MLKGRGPVQALGAMSGTSLDGVDAAVIVTDGERIHEFGPSAYRPYSPTDRMILRAGLGLWPGEPGVAAATEVVDETHMAALEGFPAEIVGFHGQTLAHEPEGRGTHQAGDGQALADFLGIPVIWDFRSADVRLGGQGAPLAPFYHFALARWLEAKEPLAFLNLGGVGNLTWIDPRLPKPESDGALLAFDTGPANAPVDDLLWSRRGQARDENGALAREGTVREDLLDRFLSDSYFLRIPPKSLDRGAFPALAGSVAELPDADAAATLTACAAASVVAGLDHCPVPPERLLVTGGGRHNATLMEMIAAGTGIPVAPVEEVGIDGDMLEAQAFAHLAVRVIRGLPTSAPGTTGVAAAVGGGVLSRPEARPASLSTG</sequence>
<comment type="catalytic activity">
    <reaction evidence="2">
        <text>1,6-anhydro-N-acetyl-beta-muramate + ATP + H2O = N-acetyl-D-muramate 6-phosphate + ADP + H(+)</text>
        <dbReference type="Rhea" id="RHEA:24952"/>
        <dbReference type="ChEBI" id="CHEBI:15377"/>
        <dbReference type="ChEBI" id="CHEBI:15378"/>
        <dbReference type="ChEBI" id="CHEBI:30616"/>
        <dbReference type="ChEBI" id="CHEBI:58690"/>
        <dbReference type="ChEBI" id="CHEBI:58722"/>
        <dbReference type="ChEBI" id="CHEBI:456216"/>
        <dbReference type="EC" id="2.7.1.170"/>
    </reaction>
</comment>
<dbReference type="UniPathway" id="UPA00343"/>
<name>A0A5J5GNB2_9RHOB</name>
<keyword evidence="2 3" id="KW-0418">Kinase</keyword>
<dbReference type="EC" id="2.7.1.170" evidence="2"/>
<keyword evidence="2" id="KW-0547">Nucleotide-binding</keyword>
<dbReference type="GO" id="GO:0016773">
    <property type="term" value="F:phosphotransferase activity, alcohol group as acceptor"/>
    <property type="evidence" value="ECO:0007669"/>
    <property type="project" value="UniProtKB-UniRule"/>
</dbReference>
<dbReference type="Pfam" id="PF03702">
    <property type="entry name" value="AnmK"/>
    <property type="match status" value="1"/>
</dbReference>
<dbReference type="RefSeq" id="WP_150444601.1">
    <property type="nucleotide sequence ID" value="NZ_VYQE01000002.1"/>
</dbReference>